<proteinExistence type="predicted"/>
<dbReference type="GO" id="GO:0008168">
    <property type="term" value="F:methyltransferase activity"/>
    <property type="evidence" value="ECO:0007669"/>
    <property type="project" value="UniProtKB-KW"/>
</dbReference>
<dbReference type="AlphaFoldDB" id="A0A0F3QE73"/>
<name>A0A0F3QE73_RICBE</name>
<gene>
    <name evidence="1" type="ORF">RBEAN4_1558</name>
</gene>
<sequence>MGFPKDHYVANGLKGYRQLGNAVIPQIVANIYDSISE</sequence>
<evidence type="ECO:0000313" key="1">
    <source>
        <dbReference type="EMBL" id="KJV90552.1"/>
    </source>
</evidence>
<accession>A0A0F3QE73</accession>
<evidence type="ECO:0000313" key="2">
    <source>
        <dbReference type="Proteomes" id="UP000033661"/>
    </source>
</evidence>
<keyword evidence="1" id="KW-0808">Transferase</keyword>
<keyword evidence="2" id="KW-1185">Reference proteome</keyword>
<reference evidence="1 2" key="1">
    <citation type="submission" date="2015-02" db="EMBL/GenBank/DDBJ databases">
        <title>Genome Sequencing of Rickettsiales.</title>
        <authorList>
            <person name="Daugherty S.C."/>
            <person name="Su Q."/>
            <person name="Abolude K."/>
            <person name="Beier-Sexton M."/>
            <person name="Carlyon J.A."/>
            <person name="Carter R."/>
            <person name="Day N.P."/>
            <person name="Dumler S.J."/>
            <person name="Dyachenko V."/>
            <person name="Godinez A."/>
            <person name="Kurtti T.J."/>
            <person name="Lichay M."/>
            <person name="Mullins K.E."/>
            <person name="Ott S."/>
            <person name="Pappas-Brown V."/>
            <person name="Paris D.H."/>
            <person name="Patel P."/>
            <person name="Richards A.L."/>
            <person name="Sadzewicz L."/>
            <person name="Sears K."/>
            <person name="Seidman D."/>
            <person name="Sengamalay N."/>
            <person name="Stenos J."/>
            <person name="Tallon L.J."/>
            <person name="Vincent G."/>
            <person name="Fraser C.M."/>
            <person name="Munderloh U."/>
            <person name="Dunning-Hotopp J.C."/>
        </authorList>
    </citation>
    <scope>NUCLEOTIDE SEQUENCE [LARGE SCALE GENOMIC DNA]</scope>
    <source>
        <strain evidence="1 2">RML An4</strain>
    </source>
</reference>
<dbReference type="PATRIC" id="fig|1359193.3.peg.1512"/>
<protein>
    <submittedName>
        <fullName evidence="1">Putative site-specific DNA methylase</fullName>
    </submittedName>
</protein>
<dbReference type="EMBL" id="LAOI01000001">
    <property type="protein sequence ID" value="KJV90552.1"/>
    <property type="molecule type" value="Genomic_DNA"/>
</dbReference>
<comment type="caution">
    <text evidence="1">The sequence shown here is derived from an EMBL/GenBank/DDBJ whole genome shotgun (WGS) entry which is preliminary data.</text>
</comment>
<dbReference type="Proteomes" id="UP000033661">
    <property type="component" value="Unassembled WGS sequence"/>
</dbReference>
<organism evidence="1 2">
    <name type="scientific">Rickettsia bellii str. RML An4</name>
    <dbReference type="NCBI Taxonomy" id="1359193"/>
    <lineage>
        <taxon>Bacteria</taxon>
        <taxon>Pseudomonadati</taxon>
        <taxon>Pseudomonadota</taxon>
        <taxon>Alphaproteobacteria</taxon>
        <taxon>Rickettsiales</taxon>
        <taxon>Rickettsiaceae</taxon>
        <taxon>Rickettsieae</taxon>
        <taxon>Rickettsia</taxon>
        <taxon>belli group</taxon>
    </lineage>
</organism>
<dbReference type="GO" id="GO:0032259">
    <property type="term" value="P:methylation"/>
    <property type="evidence" value="ECO:0007669"/>
    <property type="project" value="UniProtKB-KW"/>
</dbReference>
<keyword evidence="1" id="KW-0489">Methyltransferase</keyword>